<gene>
    <name evidence="2" type="ORF">ASEP1449_LOCUS1143</name>
</gene>
<dbReference type="EMBL" id="HBHQ01001822">
    <property type="protein sequence ID" value="CAD9809320.1"/>
    <property type="molecule type" value="Transcribed_RNA"/>
</dbReference>
<feature type="compositionally biased region" description="Polar residues" evidence="1">
    <location>
        <begin position="7"/>
        <end position="19"/>
    </location>
</feature>
<name>A0A7S2U5P6_9STRA</name>
<evidence type="ECO:0000313" key="2">
    <source>
        <dbReference type="EMBL" id="CAD9809320.1"/>
    </source>
</evidence>
<feature type="compositionally biased region" description="Polar residues" evidence="1">
    <location>
        <begin position="48"/>
        <end position="67"/>
    </location>
</feature>
<feature type="region of interest" description="Disordered" evidence="1">
    <location>
        <begin position="1"/>
        <end position="92"/>
    </location>
</feature>
<feature type="compositionally biased region" description="Polar residues" evidence="1">
    <location>
        <begin position="81"/>
        <end position="91"/>
    </location>
</feature>
<protein>
    <submittedName>
        <fullName evidence="2">Uncharacterized protein</fullName>
    </submittedName>
</protein>
<dbReference type="AlphaFoldDB" id="A0A7S2U5P6"/>
<reference evidence="2" key="1">
    <citation type="submission" date="2021-01" db="EMBL/GenBank/DDBJ databases">
        <authorList>
            <person name="Corre E."/>
            <person name="Pelletier E."/>
            <person name="Niang G."/>
            <person name="Scheremetjew M."/>
            <person name="Finn R."/>
            <person name="Kale V."/>
            <person name="Holt S."/>
            <person name="Cochrane G."/>
            <person name="Meng A."/>
            <person name="Brown T."/>
            <person name="Cohen L."/>
        </authorList>
    </citation>
    <scope>NUCLEOTIDE SEQUENCE</scope>
    <source>
        <strain evidence="2">CCMP2084</strain>
    </source>
</reference>
<sequence length="204" mass="22515">MTDHNMDTTPIRTNTNVAVTCNPHENDDGNDEKDEAGAMQEKDAPSTIIASEGSSPLLSMHHFSNPNHEYDDDDDDDATQAPGSNSNSNSICAGEEEALLLTCQEDTMWTTTHANEKLTPSHPITVSCPPIPVSCLHRSQLIHHLQQQQQQQTSSISISHERKFREALLSILSMRPQHQTVNSSDSPISERPLPALLHGTLLHR</sequence>
<proteinExistence type="predicted"/>
<organism evidence="2">
    <name type="scientific">Attheya septentrionalis</name>
    <dbReference type="NCBI Taxonomy" id="420275"/>
    <lineage>
        <taxon>Eukaryota</taxon>
        <taxon>Sar</taxon>
        <taxon>Stramenopiles</taxon>
        <taxon>Ochrophyta</taxon>
        <taxon>Bacillariophyta</taxon>
        <taxon>Coscinodiscophyceae</taxon>
        <taxon>Chaetocerotophycidae</taxon>
        <taxon>Chaetocerotales</taxon>
        <taxon>Attheyaceae</taxon>
        <taxon>Attheya</taxon>
    </lineage>
</organism>
<evidence type="ECO:0000256" key="1">
    <source>
        <dbReference type="SAM" id="MobiDB-lite"/>
    </source>
</evidence>
<accession>A0A7S2U5P6</accession>